<dbReference type="InterPro" id="IPR010610">
    <property type="entry name" value="EryCIII-like_C"/>
</dbReference>
<feature type="domain" description="Erythromycin biosynthesis protein CIII-like C-terminal" evidence="5">
    <location>
        <begin position="237"/>
        <end position="376"/>
    </location>
</feature>
<dbReference type="InterPro" id="IPR048284">
    <property type="entry name" value="EryCIII-like_N"/>
</dbReference>
<evidence type="ECO:0000259" key="5">
    <source>
        <dbReference type="Pfam" id="PF06722"/>
    </source>
</evidence>
<evidence type="ECO:0000313" key="8">
    <source>
        <dbReference type="Proteomes" id="UP001500212"/>
    </source>
</evidence>
<keyword evidence="4" id="KW-0732">Signal</keyword>
<dbReference type="InterPro" id="IPR002213">
    <property type="entry name" value="UDP_glucos_trans"/>
</dbReference>
<gene>
    <name evidence="7" type="ORF">GCM10023195_51860</name>
</gene>
<dbReference type="PANTHER" id="PTHR48050">
    <property type="entry name" value="STEROL 3-BETA-GLUCOSYLTRANSFERASE"/>
    <property type="match status" value="1"/>
</dbReference>
<sequence>MRVIFTTWAWPSHLYAMVPLAWACRAAGHDVLVATQPALLDTVRRTGLPVAPVGHDVDALAAFRDIALPPAEPAGGAKPRGGPRVLGLFAALAESMVDDLIALGRTWQADLVVYEPTAMAGPLAAAALGVPAVRHLYGTDLLGAAGPFLAEALDPLRRKLGLDDVDLSGVATVDPCPAGLQVPVASRRVPMRYTPFNGPGTFPRPSARSGRPRVCVTWGTTPARVDRRLFLAGEVTRAIAGLDVDVVVAVTSAQRELLGDLPREACVVESAPLHLLLPECDLVVGHGGAGTILTALANGLPMLLIPCLPDHVRHSARAGESGAAVVLPARCDDAEPIRNGLTELLATPAHHTAAERLRRELAEQPTPAQVVGELEGLVAAPIA</sequence>
<dbReference type="SUPFAM" id="SSF53756">
    <property type="entry name" value="UDP-Glycosyltransferase/glycogen phosphorylase"/>
    <property type="match status" value="1"/>
</dbReference>
<evidence type="ECO:0000313" key="7">
    <source>
        <dbReference type="EMBL" id="GAA4612139.1"/>
    </source>
</evidence>
<feature type="signal peptide" evidence="4">
    <location>
        <begin position="1"/>
        <end position="23"/>
    </location>
</feature>
<dbReference type="Proteomes" id="UP001500212">
    <property type="component" value="Unassembled WGS sequence"/>
</dbReference>
<feature type="chain" id="PRO_5047201804" evidence="4">
    <location>
        <begin position="24"/>
        <end position="383"/>
    </location>
</feature>
<accession>A0ABP8TN72</accession>
<evidence type="ECO:0000256" key="4">
    <source>
        <dbReference type="SAM" id="SignalP"/>
    </source>
</evidence>
<evidence type="ECO:0000256" key="2">
    <source>
        <dbReference type="ARBA" id="ARBA00022676"/>
    </source>
</evidence>
<feature type="domain" description="Erythromycin biosynthesis protein CIII-like N-terminal" evidence="6">
    <location>
        <begin position="22"/>
        <end position="219"/>
    </location>
</feature>
<comment type="caution">
    <text evidence="7">The sequence shown here is derived from an EMBL/GenBank/DDBJ whole genome shotgun (WGS) entry which is preliminary data.</text>
</comment>
<evidence type="ECO:0000256" key="1">
    <source>
        <dbReference type="ARBA" id="ARBA00006962"/>
    </source>
</evidence>
<dbReference type="InterPro" id="IPR050426">
    <property type="entry name" value="Glycosyltransferase_28"/>
</dbReference>
<reference evidence="8" key="1">
    <citation type="journal article" date="2019" name="Int. J. Syst. Evol. Microbiol.">
        <title>The Global Catalogue of Microorganisms (GCM) 10K type strain sequencing project: providing services to taxonomists for standard genome sequencing and annotation.</title>
        <authorList>
            <consortium name="The Broad Institute Genomics Platform"/>
            <consortium name="The Broad Institute Genome Sequencing Center for Infectious Disease"/>
            <person name="Wu L."/>
            <person name="Ma J."/>
        </authorList>
    </citation>
    <scope>NUCLEOTIDE SEQUENCE [LARGE SCALE GENOMIC DNA]</scope>
    <source>
        <strain evidence="8">JCM 17938</strain>
    </source>
</reference>
<dbReference type="CDD" id="cd03784">
    <property type="entry name" value="GT1_Gtf-like"/>
    <property type="match status" value="1"/>
</dbReference>
<dbReference type="PANTHER" id="PTHR48050:SF13">
    <property type="entry name" value="STEROL 3-BETA-GLUCOSYLTRANSFERASE UGT80A2"/>
    <property type="match status" value="1"/>
</dbReference>
<organism evidence="7 8">
    <name type="scientific">Actinoallomurus liliacearum</name>
    <dbReference type="NCBI Taxonomy" id="1080073"/>
    <lineage>
        <taxon>Bacteria</taxon>
        <taxon>Bacillati</taxon>
        <taxon>Actinomycetota</taxon>
        <taxon>Actinomycetes</taxon>
        <taxon>Streptosporangiales</taxon>
        <taxon>Thermomonosporaceae</taxon>
        <taxon>Actinoallomurus</taxon>
    </lineage>
</organism>
<evidence type="ECO:0000256" key="3">
    <source>
        <dbReference type="ARBA" id="ARBA00022679"/>
    </source>
</evidence>
<evidence type="ECO:0000259" key="6">
    <source>
        <dbReference type="Pfam" id="PF21036"/>
    </source>
</evidence>
<comment type="similarity">
    <text evidence="1">Belongs to the glycosyltransferase 28 family.</text>
</comment>
<dbReference type="EMBL" id="BAABHJ010000019">
    <property type="protein sequence ID" value="GAA4612139.1"/>
    <property type="molecule type" value="Genomic_DNA"/>
</dbReference>
<dbReference type="RefSeq" id="WP_345359601.1">
    <property type="nucleotide sequence ID" value="NZ_BAABHJ010000019.1"/>
</dbReference>
<proteinExistence type="inferred from homology"/>
<keyword evidence="3" id="KW-0808">Transferase</keyword>
<keyword evidence="2" id="KW-0328">Glycosyltransferase</keyword>
<name>A0ABP8TN72_9ACTN</name>
<protein>
    <submittedName>
        <fullName evidence="7">DUF1205 domain-containing protein</fullName>
    </submittedName>
</protein>
<dbReference type="Pfam" id="PF21036">
    <property type="entry name" value="EryCIII-like_N"/>
    <property type="match status" value="1"/>
</dbReference>
<keyword evidence="8" id="KW-1185">Reference proteome</keyword>
<dbReference type="Pfam" id="PF06722">
    <property type="entry name" value="EryCIII-like_C"/>
    <property type="match status" value="1"/>
</dbReference>
<dbReference type="Gene3D" id="3.40.50.2000">
    <property type="entry name" value="Glycogen Phosphorylase B"/>
    <property type="match status" value="2"/>
</dbReference>